<dbReference type="EMBL" id="WQNE01000036">
    <property type="protein sequence ID" value="MVT77577.1"/>
    <property type="molecule type" value="Genomic_DNA"/>
</dbReference>
<accession>A0A844TEK4</accession>
<protein>
    <submittedName>
        <fullName evidence="2">Uncharacterized protein</fullName>
    </submittedName>
</protein>
<reference evidence="2 3" key="1">
    <citation type="submission" date="2019-12" db="EMBL/GenBank/DDBJ databases">
        <title>Draft genome sequences Bradyrhizobium cajani AMBPC1010, Bradyrhizobium pachyrhizi AMBPC1040 and Bradyrhizobium yuanmingense ALSPC3051, three plant growth promoting strains isolated from nodules of Cajanus cajan L. in Dominican Republic.</title>
        <authorList>
            <person name="Flores-Felix J.D."/>
            <person name="Araujo J."/>
            <person name="Diaz-Alcantara C."/>
            <person name="Gonzalez-Andres F."/>
            <person name="Velazquez E."/>
        </authorList>
    </citation>
    <scope>NUCLEOTIDE SEQUENCE [LARGE SCALE GENOMIC DNA]</scope>
    <source>
        <strain evidence="2 3">1010</strain>
    </source>
</reference>
<comment type="caution">
    <text evidence="2">The sequence shown here is derived from an EMBL/GenBank/DDBJ whole genome shotgun (WGS) entry which is preliminary data.</text>
</comment>
<gene>
    <name evidence="2" type="ORF">GPL20_31755</name>
</gene>
<proteinExistence type="predicted"/>
<name>A0A844TEK4_9BRAD</name>
<dbReference type="AlphaFoldDB" id="A0A844TEK4"/>
<dbReference type="Proteomes" id="UP000449969">
    <property type="component" value="Unassembled WGS sequence"/>
</dbReference>
<feature type="region of interest" description="Disordered" evidence="1">
    <location>
        <begin position="1"/>
        <end position="24"/>
    </location>
</feature>
<evidence type="ECO:0000256" key="1">
    <source>
        <dbReference type="SAM" id="MobiDB-lite"/>
    </source>
</evidence>
<keyword evidence="3" id="KW-1185">Reference proteome</keyword>
<sequence length="58" mass="6165">MRSCRRCGASAANPPPSLRAKRSNPGRLCGEILDCFVARAPRNDVCGESPPHVTALTT</sequence>
<dbReference type="OrthoDB" id="8255771at2"/>
<organism evidence="2 3">
    <name type="scientific">Bradyrhizobium cajani</name>
    <dbReference type="NCBI Taxonomy" id="1928661"/>
    <lineage>
        <taxon>Bacteria</taxon>
        <taxon>Pseudomonadati</taxon>
        <taxon>Pseudomonadota</taxon>
        <taxon>Alphaproteobacteria</taxon>
        <taxon>Hyphomicrobiales</taxon>
        <taxon>Nitrobacteraceae</taxon>
        <taxon>Bradyrhizobium</taxon>
    </lineage>
</organism>
<evidence type="ECO:0000313" key="2">
    <source>
        <dbReference type="EMBL" id="MVT77577.1"/>
    </source>
</evidence>
<evidence type="ECO:0000313" key="3">
    <source>
        <dbReference type="Proteomes" id="UP000449969"/>
    </source>
</evidence>